<evidence type="ECO:0000256" key="1">
    <source>
        <dbReference type="SAM" id="Phobius"/>
    </source>
</evidence>
<evidence type="ECO:0000313" key="2">
    <source>
        <dbReference type="EMBL" id="KAJ8261447.1"/>
    </source>
</evidence>
<sequence>MCARTCVLILTFSYFLDESNRALLLYYIHVSVPCILIFIAFALWGTIEGSFREAYVCSVINFMRILRIFKMSPYKPPGPCHIRLSKLAVPLEMFVIL</sequence>
<reference evidence="2" key="1">
    <citation type="journal article" date="2023" name="Science">
        <title>Genome structures resolve the early diversification of teleost fishes.</title>
        <authorList>
            <person name="Parey E."/>
            <person name="Louis A."/>
            <person name="Montfort J."/>
            <person name="Bouchez O."/>
            <person name="Roques C."/>
            <person name="Iampietro C."/>
            <person name="Lluch J."/>
            <person name="Castinel A."/>
            <person name="Donnadieu C."/>
            <person name="Desvignes T."/>
            <person name="Floi Bucao C."/>
            <person name="Jouanno E."/>
            <person name="Wen M."/>
            <person name="Mejri S."/>
            <person name="Dirks R."/>
            <person name="Jansen H."/>
            <person name="Henkel C."/>
            <person name="Chen W.J."/>
            <person name="Zahm M."/>
            <person name="Cabau C."/>
            <person name="Klopp C."/>
            <person name="Thompson A.W."/>
            <person name="Robinson-Rechavi M."/>
            <person name="Braasch I."/>
            <person name="Lecointre G."/>
            <person name="Bobe J."/>
            <person name="Postlethwait J.H."/>
            <person name="Berthelot C."/>
            <person name="Roest Crollius H."/>
            <person name="Guiguen Y."/>
        </authorList>
    </citation>
    <scope>NUCLEOTIDE SEQUENCE</scope>
    <source>
        <strain evidence="2">Concon-B</strain>
    </source>
</reference>
<protein>
    <submittedName>
        <fullName evidence="2">Uncharacterized protein</fullName>
    </submittedName>
</protein>
<organism evidence="2 3">
    <name type="scientific">Conger conger</name>
    <name type="common">Conger eel</name>
    <name type="synonym">Muraena conger</name>
    <dbReference type="NCBI Taxonomy" id="82655"/>
    <lineage>
        <taxon>Eukaryota</taxon>
        <taxon>Metazoa</taxon>
        <taxon>Chordata</taxon>
        <taxon>Craniata</taxon>
        <taxon>Vertebrata</taxon>
        <taxon>Euteleostomi</taxon>
        <taxon>Actinopterygii</taxon>
        <taxon>Neopterygii</taxon>
        <taxon>Teleostei</taxon>
        <taxon>Anguilliformes</taxon>
        <taxon>Congridae</taxon>
        <taxon>Conger</taxon>
    </lineage>
</organism>
<name>A0A9Q1D7Z3_CONCO</name>
<proteinExistence type="predicted"/>
<accession>A0A9Q1D7Z3</accession>
<evidence type="ECO:0000313" key="3">
    <source>
        <dbReference type="Proteomes" id="UP001152803"/>
    </source>
</evidence>
<keyword evidence="1" id="KW-0472">Membrane</keyword>
<gene>
    <name evidence="2" type="ORF">COCON_G00171700</name>
</gene>
<dbReference type="EMBL" id="JAFJMO010000012">
    <property type="protein sequence ID" value="KAJ8261447.1"/>
    <property type="molecule type" value="Genomic_DNA"/>
</dbReference>
<keyword evidence="1" id="KW-1133">Transmembrane helix</keyword>
<feature type="transmembrane region" description="Helical" evidence="1">
    <location>
        <begin position="24"/>
        <end position="44"/>
    </location>
</feature>
<keyword evidence="3" id="KW-1185">Reference proteome</keyword>
<comment type="caution">
    <text evidence="2">The sequence shown here is derived from an EMBL/GenBank/DDBJ whole genome shotgun (WGS) entry which is preliminary data.</text>
</comment>
<keyword evidence="1" id="KW-0812">Transmembrane</keyword>
<feature type="non-terminal residue" evidence="2">
    <location>
        <position position="1"/>
    </location>
</feature>
<dbReference type="Proteomes" id="UP001152803">
    <property type="component" value="Unassembled WGS sequence"/>
</dbReference>
<dbReference type="OrthoDB" id="10012075at2759"/>
<dbReference type="AlphaFoldDB" id="A0A9Q1D7Z3"/>